<feature type="domain" description="Hydantoinase A/oxoprolinase" evidence="1">
    <location>
        <begin position="192"/>
        <end position="366"/>
    </location>
</feature>
<dbReference type="RefSeq" id="WP_187045846.1">
    <property type="nucleotide sequence ID" value="NZ_JBEPME010000001.1"/>
</dbReference>
<evidence type="ECO:0000259" key="2">
    <source>
        <dbReference type="Pfam" id="PF05378"/>
    </source>
</evidence>
<sequence length="518" mass="55294">MIRLGIDVGGTNTDGVLLNAKNEVICSTKTPTTKNVFSGIQTTIKELLASSAVNVRDIKIATLGTTHCTNAIVERKSLNRIGIIRICLPSGTTVPPLVDWPEDLVDKLQAKTALIHGGYEFNGSPITGIVRDELIETVELFRDSVDSIAITGVFSPVLADQENEVAAFFQQELPHIPISLSSEIGTIGLIERENATILNAALKNVIKNVAEGFEQALVNESIHAKIYFGQNDGTLMTNVFAQKYPIFTIACGPTNSIRGASFLSKERNAIVVDIGGTTTDIGVLANGFPRQTSLAVEVGGVRTNYRMPDIYSLGLGGGTQVTLEDSAWKIGPESVGYQLPEKALIFGGETLTVTDVAVGVGMMQMENAQEEKLLSIPTQEIYPQIVEMVEKAIDRMKTSGDDVSVVLVGGGAALMPATLKGASRIIRPEHAGVANAIGAALGDISGTCEKIYLLENRDHHEVIEEAKQEAIQAAITAGADPDQIDIIQLEDFPLAYIPGEAILVRVKVAGPLLLESVK</sequence>
<dbReference type="EMBL" id="JBEPME010000001">
    <property type="protein sequence ID" value="MET3655445.1"/>
    <property type="molecule type" value="Genomic_DNA"/>
</dbReference>
<dbReference type="InterPro" id="IPR008040">
    <property type="entry name" value="Hydant_A_N"/>
</dbReference>
<evidence type="ECO:0000259" key="1">
    <source>
        <dbReference type="Pfam" id="PF01968"/>
    </source>
</evidence>
<dbReference type="PANTHER" id="PTHR11365">
    <property type="entry name" value="5-OXOPROLINASE RELATED"/>
    <property type="match status" value="1"/>
</dbReference>
<dbReference type="Pfam" id="PF05378">
    <property type="entry name" value="Hydant_A_N"/>
    <property type="match status" value="1"/>
</dbReference>
<proteinExistence type="predicted"/>
<feature type="domain" description="Hydantoinase/oxoprolinase N-terminal" evidence="2">
    <location>
        <begin position="3"/>
        <end position="172"/>
    </location>
</feature>
<dbReference type="InterPro" id="IPR045079">
    <property type="entry name" value="Oxoprolinase-like"/>
</dbReference>
<dbReference type="PANTHER" id="PTHR11365:SF10">
    <property type="entry name" value="HYDANTOINASE_OXOPROLINASE"/>
    <property type="match status" value="1"/>
</dbReference>
<keyword evidence="4" id="KW-1185">Reference proteome</keyword>
<dbReference type="Proteomes" id="UP001549104">
    <property type="component" value="Unassembled WGS sequence"/>
</dbReference>
<dbReference type="Gene3D" id="3.30.420.40">
    <property type="match status" value="2"/>
</dbReference>
<organism evidence="3 4">
    <name type="scientific">Sporosarcina psychrophila</name>
    <name type="common">Bacillus psychrophilus</name>
    <dbReference type="NCBI Taxonomy" id="1476"/>
    <lineage>
        <taxon>Bacteria</taxon>
        <taxon>Bacillati</taxon>
        <taxon>Bacillota</taxon>
        <taxon>Bacilli</taxon>
        <taxon>Bacillales</taxon>
        <taxon>Caryophanaceae</taxon>
        <taxon>Sporosarcina</taxon>
    </lineage>
</organism>
<gene>
    <name evidence="3" type="ORF">ABIC55_000529</name>
</gene>
<evidence type="ECO:0000313" key="3">
    <source>
        <dbReference type="EMBL" id="MET3655445.1"/>
    </source>
</evidence>
<accession>A0ABV2K2Y5</accession>
<dbReference type="Pfam" id="PF01968">
    <property type="entry name" value="Hydantoinase_A"/>
    <property type="match status" value="1"/>
</dbReference>
<dbReference type="InterPro" id="IPR002821">
    <property type="entry name" value="Hydantoinase_A"/>
</dbReference>
<name>A0ABV2K2Y5_SPOPS</name>
<protein>
    <submittedName>
        <fullName evidence="3">N-methylhydantoinase A/oxoprolinase/acetone carboxylase beta subunit</fullName>
    </submittedName>
</protein>
<reference evidence="3 4" key="1">
    <citation type="submission" date="2024-06" db="EMBL/GenBank/DDBJ databases">
        <title>Sorghum-associated microbial communities from plants grown in Nebraska, USA.</title>
        <authorList>
            <person name="Schachtman D."/>
        </authorList>
    </citation>
    <scope>NUCLEOTIDE SEQUENCE [LARGE SCALE GENOMIC DNA]</scope>
    <source>
        <strain evidence="3 4">1288</strain>
    </source>
</reference>
<comment type="caution">
    <text evidence="3">The sequence shown here is derived from an EMBL/GenBank/DDBJ whole genome shotgun (WGS) entry which is preliminary data.</text>
</comment>
<evidence type="ECO:0000313" key="4">
    <source>
        <dbReference type="Proteomes" id="UP001549104"/>
    </source>
</evidence>
<dbReference type="SUPFAM" id="SSF53067">
    <property type="entry name" value="Actin-like ATPase domain"/>
    <property type="match status" value="2"/>
</dbReference>
<dbReference type="InterPro" id="IPR043129">
    <property type="entry name" value="ATPase_NBD"/>
</dbReference>